<dbReference type="PANTHER" id="PTHR47657">
    <property type="entry name" value="STEROL REGULATORY ELEMENT-BINDING PROTEIN ECM22"/>
    <property type="match status" value="1"/>
</dbReference>
<evidence type="ECO:0000313" key="4">
    <source>
        <dbReference type="Proteomes" id="UP000275385"/>
    </source>
</evidence>
<evidence type="ECO:0000313" key="3">
    <source>
        <dbReference type="EMBL" id="RKU43802.1"/>
    </source>
</evidence>
<dbReference type="GO" id="GO:0000981">
    <property type="term" value="F:DNA-binding transcription factor activity, RNA polymerase II-specific"/>
    <property type="evidence" value="ECO:0007669"/>
    <property type="project" value="TreeGrafter"/>
</dbReference>
<organism evidence="3 4">
    <name type="scientific">Coniochaeta pulveracea</name>
    <dbReference type="NCBI Taxonomy" id="177199"/>
    <lineage>
        <taxon>Eukaryota</taxon>
        <taxon>Fungi</taxon>
        <taxon>Dikarya</taxon>
        <taxon>Ascomycota</taxon>
        <taxon>Pezizomycotina</taxon>
        <taxon>Sordariomycetes</taxon>
        <taxon>Sordariomycetidae</taxon>
        <taxon>Coniochaetales</taxon>
        <taxon>Coniochaetaceae</taxon>
        <taxon>Coniochaeta</taxon>
    </lineage>
</organism>
<feature type="region of interest" description="Disordered" evidence="2">
    <location>
        <begin position="282"/>
        <end position="309"/>
    </location>
</feature>
<evidence type="ECO:0000256" key="2">
    <source>
        <dbReference type="SAM" id="MobiDB-lite"/>
    </source>
</evidence>
<feature type="compositionally biased region" description="Polar residues" evidence="2">
    <location>
        <begin position="1"/>
        <end position="13"/>
    </location>
</feature>
<feature type="compositionally biased region" description="Basic and acidic residues" evidence="2">
    <location>
        <begin position="519"/>
        <end position="537"/>
    </location>
</feature>
<dbReference type="InterPro" id="IPR021858">
    <property type="entry name" value="Fun_TF"/>
</dbReference>
<feature type="region of interest" description="Disordered" evidence="2">
    <location>
        <begin position="242"/>
        <end position="261"/>
    </location>
</feature>
<evidence type="ECO:0000256" key="1">
    <source>
        <dbReference type="ARBA" id="ARBA00023242"/>
    </source>
</evidence>
<gene>
    <name evidence="3" type="ORF">DL546_006019</name>
</gene>
<proteinExistence type="predicted"/>
<feature type="region of interest" description="Disordered" evidence="2">
    <location>
        <begin position="513"/>
        <end position="537"/>
    </location>
</feature>
<dbReference type="OrthoDB" id="3031538at2759"/>
<dbReference type="EMBL" id="QVQW01000038">
    <property type="protein sequence ID" value="RKU43802.1"/>
    <property type="molecule type" value="Genomic_DNA"/>
</dbReference>
<accession>A0A420Y7F6</accession>
<protein>
    <submittedName>
        <fullName evidence="3">Uncharacterized protein</fullName>
    </submittedName>
</protein>
<dbReference type="InterPro" id="IPR052400">
    <property type="entry name" value="Zn2-C6_fungal_TF"/>
</dbReference>
<keyword evidence="1" id="KW-0539">Nucleus</keyword>
<sequence length="537" mass="59120">MAGPSSSSYSNAAQIPPHRTLPQAVNTASASPVSRSLELKLMHHYTNHTCKTFTFTAPHTEHIWRVVVPELAFGGASHLTEAILAVAALHLRSKHPDNQQLVQASHHYINTTLQEYSAALGRGIDASNAEALFFTSTFIAFQTTATRTFTKDEASLGGGLNGFDHAPTQGAYSVPLSLFSSFQGIKTVTAMAWPFIRNSPVVNEVINSQQALQLDFGVNGGFFDRLLVGLDEELSNMEARVKPYPSSPIQGRGNTYTSPQGINPLSIPGFGSEPMSPYNYQQLSTSPQHLPVPPQSVNSNPGASPVPGTLNVQQQQLPPHADITTTRQAYQHAVAVLNWAHKIPHRGAALAFPATVSSRFVELLNERQPRAMAILASYFALLRSLDGVWWLQGMARREVLGVVSLFNNDYFGPEANRRWMPELKWALDMALYEEKDGHNSGQTQPHVMIDEDVGTFSIPPEIWGADWASEERQFTQERTREGKDFVSQIDMLSQMASPIPSLPVQPVNTMSIDGLTQEAHQRLPEEQENGRAERPVE</sequence>
<dbReference type="Proteomes" id="UP000275385">
    <property type="component" value="Unassembled WGS sequence"/>
</dbReference>
<reference evidence="3 4" key="1">
    <citation type="submission" date="2018-08" db="EMBL/GenBank/DDBJ databases">
        <title>Draft genome of the lignicolous fungus Coniochaeta pulveracea.</title>
        <authorList>
            <person name="Borstlap C.J."/>
            <person name="De Witt R.N."/>
            <person name="Botha A."/>
            <person name="Volschenk H."/>
        </authorList>
    </citation>
    <scope>NUCLEOTIDE SEQUENCE [LARGE SCALE GENOMIC DNA]</scope>
    <source>
        <strain evidence="3 4">CAB683</strain>
    </source>
</reference>
<name>A0A420Y7F6_9PEZI</name>
<keyword evidence="4" id="KW-1185">Reference proteome</keyword>
<feature type="region of interest" description="Disordered" evidence="2">
    <location>
        <begin position="1"/>
        <end position="28"/>
    </location>
</feature>
<dbReference type="Pfam" id="PF11951">
    <property type="entry name" value="Fungal_trans_2"/>
    <property type="match status" value="1"/>
</dbReference>
<dbReference type="STRING" id="177199.A0A420Y7F6"/>
<feature type="compositionally biased region" description="Polar residues" evidence="2">
    <location>
        <begin position="247"/>
        <end position="261"/>
    </location>
</feature>
<dbReference type="AlphaFoldDB" id="A0A420Y7F6"/>
<comment type="caution">
    <text evidence="3">The sequence shown here is derived from an EMBL/GenBank/DDBJ whole genome shotgun (WGS) entry which is preliminary data.</text>
</comment>
<dbReference type="PANTHER" id="PTHR47657:SF14">
    <property type="entry name" value="ZN(2)-C6 FUNGAL-TYPE DOMAIN-CONTAINING PROTEIN"/>
    <property type="match status" value="1"/>
</dbReference>